<dbReference type="OrthoDB" id="1414895at2"/>
<sequence length="244" mass="26968">MADDNKISIDVTVSGNGQKQIDTYTKAFDSLRKSVNGLSQPFNSFSNNLNTLDRNLSKYTESLSKLNDQHKEVASDSDKMYDNVTNASSSFVLWNEVVILFTNTMRTWGVALSGGLGIITAFLPEIINFATALFKGNDALVAVTKNFKNLNDIMRSSNKDVASESTRLKILYKSATDLNNATADRLLSVKELKKEFPSHFAGLKDEIIMNGNAKSSYDDLTKSISENARARAVEIKIEQLAEFA</sequence>
<dbReference type="AlphaFoldDB" id="A0A1G7GMU2"/>
<proteinExistence type="predicted"/>
<dbReference type="Proteomes" id="UP000199072">
    <property type="component" value="Unassembled WGS sequence"/>
</dbReference>
<protein>
    <submittedName>
        <fullName evidence="1">Uncharacterized protein</fullName>
    </submittedName>
</protein>
<gene>
    <name evidence="1" type="ORF">SAMN05216464_110213</name>
</gene>
<accession>A0A1G7GMU2</accession>
<keyword evidence="2" id="KW-1185">Reference proteome</keyword>
<dbReference type="RefSeq" id="WP_091152164.1">
    <property type="nucleotide sequence ID" value="NZ_FNAI01000010.1"/>
</dbReference>
<organism evidence="1 2">
    <name type="scientific">Mucilaginibacter pineti</name>
    <dbReference type="NCBI Taxonomy" id="1391627"/>
    <lineage>
        <taxon>Bacteria</taxon>
        <taxon>Pseudomonadati</taxon>
        <taxon>Bacteroidota</taxon>
        <taxon>Sphingobacteriia</taxon>
        <taxon>Sphingobacteriales</taxon>
        <taxon>Sphingobacteriaceae</taxon>
        <taxon>Mucilaginibacter</taxon>
    </lineage>
</organism>
<evidence type="ECO:0000313" key="2">
    <source>
        <dbReference type="Proteomes" id="UP000199072"/>
    </source>
</evidence>
<dbReference type="EMBL" id="FNAI01000010">
    <property type="protein sequence ID" value="SDE89309.1"/>
    <property type="molecule type" value="Genomic_DNA"/>
</dbReference>
<evidence type="ECO:0000313" key="1">
    <source>
        <dbReference type="EMBL" id="SDE89309.1"/>
    </source>
</evidence>
<name>A0A1G7GMU2_9SPHI</name>
<reference evidence="1 2" key="1">
    <citation type="submission" date="2016-10" db="EMBL/GenBank/DDBJ databases">
        <authorList>
            <person name="de Groot N.N."/>
        </authorList>
    </citation>
    <scope>NUCLEOTIDE SEQUENCE [LARGE SCALE GENOMIC DNA]</scope>
    <source>
        <strain evidence="1 2">47C3B</strain>
    </source>
</reference>
<dbReference type="STRING" id="1391627.SAMN05216464_110213"/>